<evidence type="ECO:0000313" key="2">
    <source>
        <dbReference type="Proteomes" id="UP000729402"/>
    </source>
</evidence>
<comment type="caution">
    <text evidence="1">The sequence shown here is derived from an EMBL/GenBank/DDBJ whole genome shotgun (WGS) entry which is preliminary data.</text>
</comment>
<dbReference type="AlphaFoldDB" id="A0A8J5WIB5"/>
<keyword evidence="2" id="KW-1185">Reference proteome</keyword>
<dbReference type="Proteomes" id="UP000729402">
    <property type="component" value="Unassembled WGS sequence"/>
</dbReference>
<evidence type="ECO:0000313" key="1">
    <source>
        <dbReference type="EMBL" id="KAG8090830.1"/>
    </source>
</evidence>
<name>A0A8J5WIB5_ZIZPA</name>
<organism evidence="1 2">
    <name type="scientific">Zizania palustris</name>
    <name type="common">Northern wild rice</name>
    <dbReference type="NCBI Taxonomy" id="103762"/>
    <lineage>
        <taxon>Eukaryota</taxon>
        <taxon>Viridiplantae</taxon>
        <taxon>Streptophyta</taxon>
        <taxon>Embryophyta</taxon>
        <taxon>Tracheophyta</taxon>
        <taxon>Spermatophyta</taxon>
        <taxon>Magnoliopsida</taxon>
        <taxon>Liliopsida</taxon>
        <taxon>Poales</taxon>
        <taxon>Poaceae</taxon>
        <taxon>BOP clade</taxon>
        <taxon>Oryzoideae</taxon>
        <taxon>Oryzeae</taxon>
        <taxon>Zizaniinae</taxon>
        <taxon>Zizania</taxon>
    </lineage>
</organism>
<proteinExistence type="predicted"/>
<dbReference type="EMBL" id="JAAALK010000081">
    <property type="protein sequence ID" value="KAG8090830.1"/>
    <property type="molecule type" value="Genomic_DNA"/>
</dbReference>
<accession>A0A8J5WIB5</accession>
<gene>
    <name evidence="1" type="ORF">GUJ93_ZPchr0011g27780</name>
</gene>
<protein>
    <submittedName>
        <fullName evidence="1">Uncharacterized protein</fullName>
    </submittedName>
</protein>
<reference evidence="1" key="1">
    <citation type="journal article" date="2021" name="bioRxiv">
        <title>Whole Genome Assembly and Annotation of Northern Wild Rice, Zizania palustris L., Supports a Whole Genome Duplication in the Zizania Genus.</title>
        <authorList>
            <person name="Haas M."/>
            <person name="Kono T."/>
            <person name="Macchietto M."/>
            <person name="Millas R."/>
            <person name="McGilp L."/>
            <person name="Shao M."/>
            <person name="Duquette J."/>
            <person name="Hirsch C.N."/>
            <person name="Kimball J."/>
        </authorList>
    </citation>
    <scope>NUCLEOTIDE SEQUENCE</scope>
    <source>
        <tissue evidence="1">Fresh leaf tissue</tissue>
    </source>
</reference>
<reference evidence="1" key="2">
    <citation type="submission" date="2021-02" db="EMBL/GenBank/DDBJ databases">
        <authorList>
            <person name="Kimball J.A."/>
            <person name="Haas M.W."/>
            <person name="Macchietto M."/>
            <person name="Kono T."/>
            <person name="Duquette J."/>
            <person name="Shao M."/>
        </authorList>
    </citation>
    <scope>NUCLEOTIDE SEQUENCE</scope>
    <source>
        <tissue evidence="1">Fresh leaf tissue</tissue>
    </source>
</reference>
<sequence length="81" mass="8955">MLQAQLLGASAVAAAILPSPTSPRASGLRRQSARCWTRHRYRHRAVTMRIQIWAACMPVSPPITTSVVGHSYRSYRLPLGL</sequence>